<keyword evidence="1" id="KW-0812">Transmembrane</keyword>
<reference evidence="2 3" key="1">
    <citation type="journal article" date="2015" name="Nature">
        <title>rRNA introns, odd ribosomes, and small enigmatic genomes across a large radiation of phyla.</title>
        <authorList>
            <person name="Brown C.T."/>
            <person name="Hug L.A."/>
            <person name="Thomas B.C."/>
            <person name="Sharon I."/>
            <person name="Castelle C.J."/>
            <person name="Singh A."/>
            <person name="Wilkins M.J."/>
            <person name="Williams K.H."/>
            <person name="Banfield J.F."/>
        </authorList>
    </citation>
    <scope>NUCLEOTIDE SEQUENCE [LARGE SCALE GENOMIC DNA]</scope>
</reference>
<organism evidence="2 3">
    <name type="scientific">Candidatus Amesbacteria bacterium GW2011_GWA2_47_11b</name>
    <dbReference type="NCBI Taxonomy" id="1618358"/>
    <lineage>
        <taxon>Bacteria</taxon>
        <taxon>Candidatus Amesiibacteriota</taxon>
    </lineage>
</organism>
<dbReference type="EMBL" id="LCNO01000005">
    <property type="protein sequence ID" value="KKU58229.1"/>
    <property type="molecule type" value="Genomic_DNA"/>
</dbReference>
<feature type="transmembrane region" description="Helical" evidence="1">
    <location>
        <begin position="140"/>
        <end position="163"/>
    </location>
</feature>
<keyword evidence="1" id="KW-1133">Transmembrane helix</keyword>
<keyword evidence="1" id="KW-0472">Membrane</keyword>
<feature type="transmembrane region" description="Helical" evidence="1">
    <location>
        <begin position="116"/>
        <end position="133"/>
    </location>
</feature>
<proteinExistence type="predicted"/>
<evidence type="ECO:0000256" key="1">
    <source>
        <dbReference type="SAM" id="Phobius"/>
    </source>
</evidence>
<sequence>MRTYQLVARYGYGHDGDLASWIIKDVVVDKHLRLVGQLTSSPGIYIGPLFYYSLIPFYFVTNMDPVGGLGLSVVIGAASLFSLYYVITKLHGQKMAVITTLFYAGSYMLASTDRGVVPTTPVMLWSIWFYYAIMTGRLYLSAFLFGLVWHIHLALGLLAPLVFFRKHALKTWIVAGLIFIVTTSPLILFETKHDFIQSRSLISSFTSSSIRPDYLDKLHKVIHYTSKNINNIVGFDTHEPYIYFLPILLLITLLTHQRRLIFAGWILLYIFFFTLHPILLSEYYLNGLNIIWLVAMALIVTRLSRLRTTTLLIAFLGLNLFLFLSSKGDGNGYVERKNVVAYIVADAKRQDFPCIAISYMTSPGRELGYRYFFWLKNLHVNNPDSGSPVYTIVFPHTRAGRLDATFGGLGVVLPDQNRYFPDQVKQSCSGANSNLTDPMFGFTK</sequence>
<evidence type="ECO:0000313" key="3">
    <source>
        <dbReference type="Proteomes" id="UP000034307"/>
    </source>
</evidence>
<protein>
    <recommendedName>
        <fullName evidence="4">Glycosyltransferase RgtA/B/C/D-like domain-containing protein</fullName>
    </recommendedName>
</protein>
<feature type="transmembrane region" description="Helical" evidence="1">
    <location>
        <begin position="284"/>
        <end position="301"/>
    </location>
</feature>
<accession>A0A0G1RLN3</accession>
<dbReference type="Proteomes" id="UP000034307">
    <property type="component" value="Unassembled WGS sequence"/>
</dbReference>
<gene>
    <name evidence="2" type="ORF">UX80_C0005G0049</name>
</gene>
<feature type="transmembrane region" description="Helical" evidence="1">
    <location>
        <begin position="43"/>
        <end position="60"/>
    </location>
</feature>
<comment type="caution">
    <text evidence="2">The sequence shown here is derived from an EMBL/GenBank/DDBJ whole genome shotgun (WGS) entry which is preliminary data.</text>
</comment>
<dbReference type="STRING" id="1618358.UX80_C0005G0049"/>
<feature type="transmembrane region" description="Helical" evidence="1">
    <location>
        <begin position="66"/>
        <end position="87"/>
    </location>
</feature>
<evidence type="ECO:0008006" key="4">
    <source>
        <dbReference type="Google" id="ProtNLM"/>
    </source>
</evidence>
<name>A0A0G1RLN3_9BACT</name>
<dbReference type="AlphaFoldDB" id="A0A0G1RLN3"/>
<feature type="transmembrane region" description="Helical" evidence="1">
    <location>
        <begin position="169"/>
        <end position="189"/>
    </location>
</feature>
<evidence type="ECO:0000313" key="2">
    <source>
        <dbReference type="EMBL" id="KKU58229.1"/>
    </source>
</evidence>
<feature type="transmembrane region" description="Helical" evidence="1">
    <location>
        <begin position="260"/>
        <end position="278"/>
    </location>
</feature>